<reference evidence="2" key="2">
    <citation type="submission" date="2019-01" db="EMBL/GenBank/DDBJ databases">
        <authorList>
            <person name="Graves T."/>
            <person name="Eichler E.E."/>
            <person name="Wilson R.K."/>
        </authorList>
    </citation>
    <scope>NUCLEOTIDE SEQUENCE [LARGE SCALE GENOMIC DNA]</scope>
    <source>
        <strain evidence="2">17573</strain>
    </source>
</reference>
<evidence type="ECO:0000256" key="1">
    <source>
        <dbReference type="SAM" id="MobiDB-lite"/>
    </source>
</evidence>
<reference evidence="2" key="3">
    <citation type="submission" date="2025-08" db="UniProtKB">
        <authorList>
            <consortium name="Ensembl"/>
        </authorList>
    </citation>
    <scope>IDENTIFICATION</scope>
    <source>
        <strain evidence="2">17573</strain>
    </source>
</reference>
<accession>A0A5F7ZZU5</accession>
<organism evidence="2 3">
    <name type="scientific">Macaca mulatta</name>
    <name type="common">Rhesus macaque</name>
    <dbReference type="NCBI Taxonomy" id="9544"/>
    <lineage>
        <taxon>Eukaryota</taxon>
        <taxon>Metazoa</taxon>
        <taxon>Chordata</taxon>
        <taxon>Craniata</taxon>
        <taxon>Vertebrata</taxon>
        <taxon>Euteleostomi</taxon>
        <taxon>Mammalia</taxon>
        <taxon>Eutheria</taxon>
        <taxon>Euarchontoglires</taxon>
        <taxon>Primates</taxon>
        <taxon>Haplorrhini</taxon>
        <taxon>Catarrhini</taxon>
        <taxon>Cercopithecidae</taxon>
        <taxon>Cercopithecinae</taxon>
        <taxon>Macaca</taxon>
    </lineage>
</organism>
<dbReference type="GeneTree" id="ENSGT00960000190362"/>
<dbReference type="STRING" id="9544.ENSMMUP00000070661"/>
<feature type="region of interest" description="Disordered" evidence="1">
    <location>
        <begin position="1"/>
        <end position="59"/>
    </location>
</feature>
<reference evidence="3" key="1">
    <citation type="journal article" date="2007" name="Science">
        <title>Evolutionary and biomedical insights from the rhesus macaque genome.</title>
        <authorList>
            <person name="Gibbs R.A."/>
            <person name="Rogers J."/>
            <person name="Katze M.G."/>
            <person name="Bumgarner R."/>
            <person name="Weinstock G.M."/>
            <person name="Mardis E.R."/>
            <person name="Remington K.A."/>
            <person name="Strausberg R.L."/>
            <person name="Venter J.C."/>
            <person name="Wilson R.K."/>
            <person name="Batzer M.A."/>
            <person name="Bustamante C.D."/>
            <person name="Eichler E.E."/>
            <person name="Hahn M.W."/>
            <person name="Hardison R.C."/>
            <person name="Makova K.D."/>
            <person name="Miller W."/>
            <person name="Milosavljevic A."/>
            <person name="Palermo R.E."/>
            <person name="Siepel A."/>
            <person name="Sikela J.M."/>
            <person name="Attaway T."/>
            <person name="Bell S."/>
            <person name="Bernard K.E."/>
            <person name="Buhay C.J."/>
            <person name="Chandrabose M.N."/>
            <person name="Dao M."/>
            <person name="Davis C."/>
            <person name="Delehaunty K.D."/>
            <person name="Ding Y."/>
            <person name="Dinh H.H."/>
            <person name="Dugan-Rocha S."/>
            <person name="Fulton L.A."/>
            <person name="Gabisi R.A."/>
            <person name="Garner T.T."/>
            <person name="Godfrey J."/>
            <person name="Hawes A.C."/>
            <person name="Hernandez J."/>
            <person name="Hines S."/>
            <person name="Holder M."/>
            <person name="Hume J."/>
            <person name="Jhangiani S.N."/>
            <person name="Joshi V."/>
            <person name="Khan Z.M."/>
            <person name="Kirkness E.F."/>
            <person name="Cree A."/>
            <person name="Fowler R.G."/>
            <person name="Lee S."/>
            <person name="Lewis L.R."/>
            <person name="Li Z."/>
            <person name="Liu Y.-S."/>
            <person name="Moore S.M."/>
            <person name="Muzny D."/>
            <person name="Nazareth L.V."/>
            <person name="Ngo D.N."/>
            <person name="Okwuonu G.O."/>
            <person name="Pai G."/>
            <person name="Parker D."/>
            <person name="Paul H.A."/>
            <person name="Pfannkoch C."/>
            <person name="Pohl C.S."/>
            <person name="Rogers Y.-H.C."/>
            <person name="Ruiz S.J."/>
            <person name="Sabo A."/>
            <person name="Santibanez J."/>
            <person name="Schneider B.W."/>
            <person name="Smith S.M."/>
            <person name="Sodergren E."/>
            <person name="Svatek A.F."/>
            <person name="Utterback T.R."/>
            <person name="Vattathil S."/>
            <person name="Warren W."/>
            <person name="White C.S."/>
            <person name="Chinwalla A.T."/>
            <person name="Feng Y."/>
            <person name="Halpern A.L."/>
            <person name="Hillier L.W."/>
            <person name="Huang X."/>
            <person name="Minx P."/>
            <person name="Nelson J.O."/>
            <person name="Pepin K.H."/>
            <person name="Qin X."/>
            <person name="Sutton G.G."/>
            <person name="Venter E."/>
            <person name="Walenz B.P."/>
            <person name="Wallis J.W."/>
            <person name="Worley K.C."/>
            <person name="Yang S.-P."/>
            <person name="Jones S.M."/>
            <person name="Marra M.A."/>
            <person name="Rocchi M."/>
            <person name="Schein J.E."/>
            <person name="Baertsch R."/>
            <person name="Clarke L."/>
            <person name="Csuros M."/>
            <person name="Glasscock J."/>
            <person name="Harris R.A."/>
            <person name="Havlak P."/>
            <person name="Jackson A.R."/>
            <person name="Jiang H."/>
            <person name="Liu Y."/>
            <person name="Messina D.N."/>
            <person name="Shen Y."/>
            <person name="Song H.X.-Z."/>
            <person name="Wylie T."/>
            <person name="Zhang L."/>
            <person name="Birney E."/>
            <person name="Han K."/>
            <person name="Konkel M.K."/>
            <person name="Lee J."/>
            <person name="Smit A.F.A."/>
            <person name="Ullmer B."/>
            <person name="Wang H."/>
            <person name="Xing J."/>
            <person name="Burhans R."/>
            <person name="Cheng Z."/>
            <person name="Karro J.E."/>
            <person name="Ma J."/>
            <person name="Raney B."/>
            <person name="She X."/>
            <person name="Cox M.J."/>
            <person name="Demuth J.P."/>
            <person name="Dumas L.J."/>
            <person name="Han S.-G."/>
            <person name="Hopkins J."/>
            <person name="Karimpour-Fard A."/>
            <person name="Kim Y.H."/>
            <person name="Pollack J.R."/>
            <person name="Vinar T."/>
            <person name="Addo-Quaye C."/>
            <person name="Degenhardt J."/>
            <person name="Denby A."/>
            <person name="Hubisz M.J."/>
            <person name="Indap A."/>
            <person name="Kosiol C."/>
            <person name="Lahn B.T."/>
            <person name="Lawson H.A."/>
            <person name="Marklein A."/>
            <person name="Nielsen R."/>
            <person name="Vallender E.J."/>
            <person name="Clark A.G."/>
            <person name="Ferguson B."/>
            <person name="Hernandez R.D."/>
            <person name="Hirani K."/>
            <person name="Kehrer-Sawatzki H."/>
            <person name="Kolb J."/>
            <person name="Patil S."/>
            <person name="Pu L.-L."/>
            <person name="Ren Y."/>
            <person name="Smith D.G."/>
            <person name="Wheeler D.A."/>
            <person name="Schenck I."/>
            <person name="Ball E.V."/>
            <person name="Chen R."/>
            <person name="Cooper D.N."/>
            <person name="Giardine B."/>
            <person name="Hsu F."/>
            <person name="Kent W.J."/>
            <person name="Lesk A."/>
            <person name="Nelson D.L."/>
            <person name="O'brien W.E."/>
            <person name="Pruefer K."/>
            <person name="Stenson P.D."/>
            <person name="Wallace J.C."/>
            <person name="Ke H."/>
            <person name="Liu X.-M."/>
            <person name="Wang P."/>
            <person name="Xiang A.P."/>
            <person name="Yang F."/>
            <person name="Barber G.P."/>
            <person name="Haussler D."/>
            <person name="Karolchik D."/>
            <person name="Kern A.D."/>
            <person name="Kuhn R.M."/>
            <person name="Smith K.E."/>
            <person name="Zwieg A.S."/>
        </authorList>
    </citation>
    <scope>NUCLEOTIDE SEQUENCE [LARGE SCALE GENOMIC DNA]</scope>
    <source>
        <strain evidence="3">17573</strain>
    </source>
</reference>
<keyword evidence="3" id="KW-1185">Reference proteome</keyword>
<dbReference type="Proteomes" id="UP000006718">
    <property type="component" value="Chromosome 18"/>
</dbReference>
<sequence length="139" mass="15910">MGKKQGRKAGNSKNKSTSPPEKEGSSSPAMGQSWMENDFDEMREDGFSPSNFSELKEELRTQRKETKNLEKRVEELINRIINAEKAIIKLTEMKTMTREIGRVRWLKPVIPALWEAETGGSRGREIETILANTVKPRLY</sequence>
<dbReference type="InParanoid" id="A0A5F7ZZU5"/>
<dbReference type="VEuPathDB" id="HostDB:ENSMMUG00000059274"/>
<name>A0A5F7ZZU5_MACMU</name>
<protein>
    <submittedName>
        <fullName evidence="2">Uncharacterized protein</fullName>
    </submittedName>
</protein>
<evidence type="ECO:0000313" key="3">
    <source>
        <dbReference type="Proteomes" id="UP000006718"/>
    </source>
</evidence>
<proteinExistence type="predicted"/>
<evidence type="ECO:0000313" key="2">
    <source>
        <dbReference type="Ensembl" id="ENSMMUP00000070661.1"/>
    </source>
</evidence>
<dbReference type="Ensembl" id="ENSMMUT00000108243.1">
    <property type="protein sequence ID" value="ENSMMUP00000070661.1"/>
    <property type="gene ID" value="ENSMMUG00000059274.1"/>
</dbReference>
<reference evidence="2" key="4">
    <citation type="submission" date="2025-09" db="UniProtKB">
        <authorList>
            <consortium name="Ensembl"/>
        </authorList>
    </citation>
    <scope>IDENTIFICATION</scope>
    <source>
        <strain evidence="2">17573</strain>
    </source>
</reference>
<dbReference type="AlphaFoldDB" id="A0A5F7ZZU5"/>
<feature type="compositionally biased region" description="Polar residues" evidence="1">
    <location>
        <begin position="11"/>
        <end position="30"/>
    </location>
</feature>